<dbReference type="Gene3D" id="1.10.1520.10">
    <property type="entry name" value="Ribonuclease III domain"/>
    <property type="match status" value="1"/>
</dbReference>
<dbReference type="OrthoDB" id="1722119at2759"/>
<dbReference type="AlphaFoldDB" id="A0A6D2I7S6"/>
<name>A0A6D2I7S6_9BRAS</name>
<evidence type="ECO:0000256" key="1">
    <source>
        <dbReference type="ARBA" id="ARBA00022801"/>
    </source>
</evidence>
<keyword evidence="1" id="KW-0378">Hydrolase</keyword>
<dbReference type="EMBL" id="CACVBM020000732">
    <property type="protein sequence ID" value="CAA7022728.1"/>
    <property type="molecule type" value="Genomic_DNA"/>
</dbReference>
<accession>A0A6D2I7S6</accession>
<dbReference type="GO" id="GO:0030422">
    <property type="term" value="P:siRNA processing"/>
    <property type="evidence" value="ECO:0007669"/>
    <property type="project" value="TreeGrafter"/>
</dbReference>
<proteinExistence type="predicted"/>
<dbReference type="PANTHER" id="PTHR14950">
    <property type="entry name" value="DICER-RELATED"/>
    <property type="match status" value="1"/>
</dbReference>
<sequence>MLLMISAQICLHKHISRTVGEFEHSSLQSTFGWDSAISFPKVLGDVIQSLAGAVFVDSGYNNEVVFASIKPLLGVMITPET</sequence>
<feature type="domain" description="RNase III" evidence="2">
    <location>
        <begin position="1"/>
        <end position="59"/>
    </location>
</feature>
<comment type="caution">
    <text evidence="3">The sequence shown here is derived from an EMBL/GenBank/DDBJ whole genome shotgun (WGS) entry which is preliminary data.</text>
</comment>
<dbReference type="GO" id="GO:0005634">
    <property type="term" value="C:nucleus"/>
    <property type="evidence" value="ECO:0007669"/>
    <property type="project" value="TreeGrafter"/>
</dbReference>
<evidence type="ECO:0000313" key="3">
    <source>
        <dbReference type="EMBL" id="CAA7022728.1"/>
    </source>
</evidence>
<dbReference type="InterPro" id="IPR036389">
    <property type="entry name" value="RNase_III_sf"/>
</dbReference>
<dbReference type="Proteomes" id="UP000467841">
    <property type="component" value="Unassembled WGS sequence"/>
</dbReference>
<dbReference type="PANTHER" id="PTHR14950:SF70">
    <property type="entry name" value="ENDORIBONUCLEASE DICER HOMOLOG 2"/>
    <property type="match status" value="1"/>
</dbReference>
<keyword evidence="4" id="KW-1185">Reference proteome</keyword>
<dbReference type="GO" id="GO:0003723">
    <property type="term" value="F:RNA binding"/>
    <property type="evidence" value="ECO:0007669"/>
    <property type="project" value="TreeGrafter"/>
</dbReference>
<reference evidence="3" key="1">
    <citation type="submission" date="2020-01" db="EMBL/GenBank/DDBJ databases">
        <authorList>
            <person name="Mishra B."/>
        </authorList>
    </citation>
    <scope>NUCLEOTIDE SEQUENCE [LARGE SCALE GENOMIC DNA]</scope>
</reference>
<dbReference type="SUPFAM" id="SSF69065">
    <property type="entry name" value="RNase III domain-like"/>
    <property type="match status" value="1"/>
</dbReference>
<dbReference type="InterPro" id="IPR000999">
    <property type="entry name" value="RNase_III_dom"/>
</dbReference>
<evidence type="ECO:0000259" key="2">
    <source>
        <dbReference type="PROSITE" id="PS50142"/>
    </source>
</evidence>
<organism evidence="3 4">
    <name type="scientific">Microthlaspi erraticum</name>
    <dbReference type="NCBI Taxonomy" id="1685480"/>
    <lineage>
        <taxon>Eukaryota</taxon>
        <taxon>Viridiplantae</taxon>
        <taxon>Streptophyta</taxon>
        <taxon>Embryophyta</taxon>
        <taxon>Tracheophyta</taxon>
        <taxon>Spermatophyta</taxon>
        <taxon>Magnoliopsida</taxon>
        <taxon>eudicotyledons</taxon>
        <taxon>Gunneridae</taxon>
        <taxon>Pentapetalae</taxon>
        <taxon>rosids</taxon>
        <taxon>malvids</taxon>
        <taxon>Brassicales</taxon>
        <taxon>Brassicaceae</taxon>
        <taxon>Coluteocarpeae</taxon>
        <taxon>Microthlaspi</taxon>
    </lineage>
</organism>
<dbReference type="PROSITE" id="PS50142">
    <property type="entry name" value="RNASE_3_2"/>
    <property type="match status" value="1"/>
</dbReference>
<dbReference type="GO" id="GO:0004525">
    <property type="term" value="F:ribonuclease III activity"/>
    <property type="evidence" value="ECO:0007669"/>
    <property type="project" value="InterPro"/>
</dbReference>
<dbReference type="GO" id="GO:0005737">
    <property type="term" value="C:cytoplasm"/>
    <property type="evidence" value="ECO:0007669"/>
    <property type="project" value="TreeGrafter"/>
</dbReference>
<evidence type="ECO:0000313" key="4">
    <source>
        <dbReference type="Proteomes" id="UP000467841"/>
    </source>
</evidence>
<protein>
    <recommendedName>
        <fullName evidence="2">RNase III domain-containing protein</fullName>
    </recommendedName>
</protein>
<gene>
    <name evidence="3" type="ORF">MERR_LOCUS9963</name>
</gene>